<protein>
    <recommendedName>
        <fullName evidence="11 12">ATP synthase subunit a</fullName>
    </recommendedName>
    <alternativeName>
        <fullName evidence="11">ATP synthase F0 sector subunit a</fullName>
    </alternativeName>
    <alternativeName>
        <fullName evidence="11">F-ATPase subunit 6</fullName>
    </alternativeName>
</protein>
<dbReference type="NCBIfam" id="TIGR01131">
    <property type="entry name" value="ATP_synt_6_or_A"/>
    <property type="match status" value="1"/>
</dbReference>
<evidence type="ECO:0000256" key="8">
    <source>
        <dbReference type="ARBA" id="ARBA00023065"/>
    </source>
</evidence>
<dbReference type="InterPro" id="IPR045083">
    <property type="entry name" value="ATP_synth_F0_asu_bact/mt"/>
</dbReference>
<keyword evidence="4 11" id="KW-0138">CF(0)</keyword>
<dbReference type="CDD" id="cd00310">
    <property type="entry name" value="ATP-synt_Fo_a_6"/>
    <property type="match status" value="1"/>
</dbReference>
<feature type="transmembrane region" description="Helical" evidence="11">
    <location>
        <begin position="122"/>
        <end position="141"/>
    </location>
</feature>
<evidence type="ECO:0000256" key="2">
    <source>
        <dbReference type="ARBA" id="ARBA00006810"/>
    </source>
</evidence>
<evidence type="ECO:0000256" key="6">
    <source>
        <dbReference type="ARBA" id="ARBA00022781"/>
    </source>
</evidence>
<dbReference type="PRINTS" id="PR00123">
    <property type="entry name" value="ATPASEA"/>
</dbReference>
<evidence type="ECO:0000256" key="11">
    <source>
        <dbReference type="HAMAP-Rule" id="MF_01393"/>
    </source>
</evidence>
<dbReference type="STRING" id="1523247.SAMN05660464_1455"/>
<dbReference type="SUPFAM" id="SSF81336">
    <property type="entry name" value="F1F0 ATP synthase subunit A"/>
    <property type="match status" value="1"/>
</dbReference>
<dbReference type="InterPro" id="IPR023011">
    <property type="entry name" value="ATP_synth_F0_asu_AS"/>
</dbReference>
<evidence type="ECO:0000256" key="10">
    <source>
        <dbReference type="ARBA" id="ARBA00023310"/>
    </source>
</evidence>
<dbReference type="GO" id="GO:0046933">
    <property type="term" value="F:proton-transporting ATP synthase activity, rotational mechanism"/>
    <property type="evidence" value="ECO:0007669"/>
    <property type="project" value="UniProtKB-UniRule"/>
</dbReference>
<keyword evidence="3 11" id="KW-0813">Transport</keyword>
<proteinExistence type="inferred from homology"/>
<dbReference type="EMBL" id="FOWQ01000002">
    <property type="protein sequence ID" value="SFO89912.1"/>
    <property type="molecule type" value="Genomic_DNA"/>
</dbReference>
<reference evidence="14" key="1">
    <citation type="submission" date="2016-10" db="EMBL/GenBank/DDBJ databases">
        <authorList>
            <person name="Varghese N."/>
            <person name="Submissions S."/>
        </authorList>
    </citation>
    <scope>NUCLEOTIDE SEQUENCE [LARGE SCALE GENOMIC DNA]</scope>
    <source>
        <strain evidence="14">DSM 44208</strain>
    </source>
</reference>
<keyword evidence="10 11" id="KW-0066">ATP synthesis</keyword>
<dbReference type="PROSITE" id="PS00449">
    <property type="entry name" value="ATPASE_A"/>
    <property type="match status" value="1"/>
</dbReference>
<sequence length="260" mass="28643">MTTMVSAAEEFVPPSAPDFWQPLVGTGAFAVTRSMIVMLLVTLVLAVVMVAATRRLSVVPGRGQYYLEGVYGLVRNSIGRDIIGSAHFRPYVPLLFTLFTLILLNNLMGIVPPVQFPTMSRIGFPLALALGVYVVYLVAGVRRRGLGGFLRNLVPSGLPFWVVPVVFLLELVTFLITRPVTLTLRLFGNMFAGHILLLLFALGGEYLLLHGEGLLKLVSLPAFLMFFLFTAFEILIAFLQAYVFILLASVYIAEVYADDH</sequence>
<comment type="function">
    <text evidence="11 12">Key component of the proton channel; it plays a direct role in the translocation of protons across the membrane.</text>
</comment>
<dbReference type="PANTHER" id="PTHR11410:SF0">
    <property type="entry name" value="ATP SYNTHASE SUBUNIT A"/>
    <property type="match status" value="1"/>
</dbReference>
<dbReference type="GO" id="GO:0045259">
    <property type="term" value="C:proton-transporting ATP synthase complex"/>
    <property type="evidence" value="ECO:0007669"/>
    <property type="project" value="UniProtKB-KW"/>
</dbReference>
<keyword evidence="7 11" id="KW-1133">Transmembrane helix</keyword>
<evidence type="ECO:0000256" key="12">
    <source>
        <dbReference type="RuleBase" id="RU000483"/>
    </source>
</evidence>
<keyword evidence="6 11" id="KW-0375">Hydrogen ion transport</keyword>
<keyword evidence="9 11" id="KW-0472">Membrane</keyword>
<comment type="subcellular location">
    <subcellularLocation>
        <location evidence="11 12">Cell membrane</location>
        <topology evidence="11 12">Multi-pass membrane protein</topology>
    </subcellularLocation>
    <subcellularLocation>
        <location evidence="1">Membrane</location>
        <topology evidence="1">Multi-pass membrane protein</topology>
    </subcellularLocation>
</comment>
<name>A0A1I5KYE6_9ACTN</name>
<gene>
    <name evidence="11" type="primary">atpB</name>
    <name evidence="13" type="ORF">SAMN05660464_1455</name>
</gene>
<feature type="transmembrane region" description="Helical" evidence="11">
    <location>
        <begin position="182"/>
        <end position="202"/>
    </location>
</feature>
<evidence type="ECO:0000256" key="7">
    <source>
        <dbReference type="ARBA" id="ARBA00022989"/>
    </source>
</evidence>
<dbReference type="Pfam" id="PF00119">
    <property type="entry name" value="ATP-synt_A"/>
    <property type="match status" value="1"/>
</dbReference>
<evidence type="ECO:0000256" key="4">
    <source>
        <dbReference type="ARBA" id="ARBA00022547"/>
    </source>
</evidence>
<dbReference type="InterPro" id="IPR035908">
    <property type="entry name" value="F0_ATP_A_sf"/>
</dbReference>
<evidence type="ECO:0000256" key="9">
    <source>
        <dbReference type="ARBA" id="ARBA00023136"/>
    </source>
</evidence>
<dbReference type="AlphaFoldDB" id="A0A1I5KYE6"/>
<feature type="transmembrane region" description="Helical" evidence="11">
    <location>
        <begin position="91"/>
        <end position="110"/>
    </location>
</feature>
<evidence type="ECO:0000313" key="13">
    <source>
        <dbReference type="EMBL" id="SFO89912.1"/>
    </source>
</evidence>
<evidence type="ECO:0000256" key="3">
    <source>
        <dbReference type="ARBA" id="ARBA00022448"/>
    </source>
</evidence>
<dbReference type="Gene3D" id="1.20.120.220">
    <property type="entry name" value="ATP synthase, F0 complex, subunit A"/>
    <property type="match status" value="1"/>
</dbReference>
<evidence type="ECO:0000256" key="1">
    <source>
        <dbReference type="ARBA" id="ARBA00004141"/>
    </source>
</evidence>
<comment type="similarity">
    <text evidence="2 11 12">Belongs to the ATPase A chain family.</text>
</comment>
<keyword evidence="14" id="KW-1185">Reference proteome</keyword>
<keyword evidence="11" id="KW-1003">Cell membrane</keyword>
<dbReference type="PANTHER" id="PTHR11410">
    <property type="entry name" value="ATP SYNTHASE SUBUNIT A"/>
    <property type="match status" value="1"/>
</dbReference>
<keyword evidence="8 11" id="KW-0406">Ion transport</keyword>
<dbReference type="InterPro" id="IPR000568">
    <property type="entry name" value="ATP_synth_F0_asu"/>
</dbReference>
<evidence type="ECO:0000313" key="14">
    <source>
        <dbReference type="Proteomes" id="UP000198857"/>
    </source>
</evidence>
<dbReference type="HAMAP" id="MF_01393">
    <property type="entry name" value="ATP_synth_a_bact"/>
    <property type="match status" value="1"/>
</dbReference>
<organism evidence="13 14">
    <name type="scientific">Geodermatophilus dictyosporus</name>
    <dbReference type="NCBI Taxonomy" id="1523247"/>
    <lineage>
        <taxon>Bacteria</taxon>
        <taxon>Bacillati</taxon>
        <taxon>Actinomycetota</taxon>
        <taxon>Actinomycetes</taxon>
        <taxon>Geodermatophilales</taxon>
        <taxon>Geodermatophilaceae</taxon>
        <taxon>Geodermatophilus</taxon>
    </lineage>
</organism>
<evidence type="ECO:0000256" key="5">
    <source>
        <dbReference type="ARBA" id="ARBA00022692"/>
    </source>
</evidence>
<accession>A0A1I5KYE6</accession>
<feature type="transmembrane region" description="Helical" evidence="11">
    <location>
        <begin position="30"/>
        <end position="52"/>
    </location>
</feature>
<dbReference type="Proteomes" id="UP000198857">
    <property type="component" value="Unassembled WGS sequence"/>
</dbReference>
<keyword evidence="5 11" id="KW-0812">Transmembrane</keyword>
<dbReference type="GO" id="GO:0005886">
    <property type="term" value="C:plasma membrane"/>
    <property type="evidence" value="ECO:0007669"/>
    <property type="project" value="UniProtKB-SubCell"/>
</dbReference>
<feature type="transmembrane region" description="Helical" evidence="11">
    <location>
        <begin position="153"/>
        <end position="176"/>
    </location>
</feature>